<dbReference type="PROSITE" id="PS50268">
    <property type="entry name" value="CADHERIN_2"/>
    <property type="match status" value="2"/>
</dbReference>
<proteinExistence type="predicted"/>
<sequence length="7776" mass="815379">MTHRRNPLSRAARSISRKDARRDARRAGSSSRATTDMSRRLQHQTLERRELLAAEIISGPRLVSVEAGAVSQIRLDGTSVENRLDSAPRELTFRFDGTSQLDGSTLRGIRVIGSGGDGTFGDGNEVLIQPGFLGFADDEVGDRVVVSRFVEALPDDRYRIQIAGYDDVNNNDVFANGDSIDTNITALRDTDGNPILPADQVNSATPSLDIDFEVEVGARVVAVVPQPISGTAGNRVQARDEIRVYFNNDPLSNPNAGVITNNPNPPAGQTLSGLPVVQPEFYQLFMTKDTVDNTDDLRLRPDTVIYDPSQSMAILKFSADLSVLTGRTDGVGTFRLRIGSGDSLPNAPTVFNLAAEGATVLDANGNPISVPANDTFDNSGVFVGDANPGQAPEKSISFSPAGGLQSVLLRGGSIQNTGAYVPPWPGAYDAPGSRDQRRDASIVGRIDTNTGINIFPYNFATLYGEDPNGNPLDNAITTAQKQRTREILDLYEQHLGVRFVETKNSGLQIVTGDLRAIQETADTGAGKGTPYSLYRVNERDPSRGILVLEADEGWYDGYGLSPDSRPSWFVEGLRGIGNLLGVGDLFELPDGVAAGGSSPDEPNSETQSNDGDGGPSGIAGFPTLPSEPDFLSQSDITLGQSLHRPESSDVDFYSFTIDPPIDDNIADDAVLGRLSLETFAQRLDDVSLLDTLVQLYRVTPGPGGTSNYELIARNDDSYGDDSSLQVDLSAGDYVVGVSSTGNDAYDGAEAGTGNDGRSEGNYELRITFDSSIGVASGDALVDANGTRLDGDADGEAGGDFNFWFRTAPASAVSSEVRTIFVTKDSDGSDSNNGSLTSPYGTVSKALSVAKPGDIVRLLPSAGIDGKVSAVDDPSTTLDEAFEAQKDNRAFEFGRGGASNSVLSDGATFDVPRGVTVMIDAGALLKLKDAKIGVGSESIDPNRELAAIQVLGTPMSSVVFTSYNDQNVGIDTNPINTVPGSGDWAGIDLHNDVDYAEGRKVWERRGIFLDYVSHADLKYGGGRAGLLADAVAPIQMNESRPTLIYNKISFSAGAAMSADPNSFREDNFNTSLYQNAGLFTSDYDRVGPEISGNLLSDNTTNGLFVSVTTPAGGALETLTQSARFDDTDIVHVINQALTISGAPGGPTLLETRPSMGSVTLTPSTTGNLAAGQHEYVLTFVTREGHESLVSLPTNSVTVTDVDGVGSVTLRNLPTAPDQYIGRKLYRGTLVAGVITYQLVDQLDRRTGTFVDSGQAQKGTPPIQPVPDATAINVAAFDNTGNFSENQSLDYRITFADAYGGETRASNATTTVVTGQDAGVGLSNIPLAPAGFIGTNVYRRDPSTGDYFLVAELRLGETFLFDDARDQSIDGSLLGRKLGANADNGSKLLARFDARLTIDPGTIVKLGTARIEATFGADFYAEGTEGKPIVFTSQSDDEYGVGGTFDTNNDGVSQGTAGDWGGIVLRQGVTASLDHVDVRYGGGEAPVQGGLTKFNALEILQSDVRVVNSSFVANADGKDVDGIGADSGPFATRVGRGFNDASTIFVRGAQPILIGNTIVDGQGAAISINPDALTFQAVTDPGRSTGMIDRFVDRPDNQGPLLLDNELSGNLLNGMRVRSEIVTTDSVWDDTDIVHVVEGSIYSMTQHYYGAIRLRSDADQSLVVKFGPGGTLVGGGRPLDIDDRIGGTLQVLGSPGFPVVLTSINDSTIGAGFTPDGRSQRDTNNTGLPVDANGNEIVTAAAGDWQGLQLQAYINDRNVAYVYENERGDAGAITTNRDPVDAQILGALATGETTGDDNERLGFTIRGTLATEDDIDTYRFKAAGGTAVYFDIDESSPGLDTVVELVNDSGVVIASSDNSFAEANGTETIYVNTGLQNGVQQGDVRSLPTGLTSGNVESSNMLDAGFRVVLPGNFDAKNDYYVRVHSANAETSGQYELGIRLRGTDEVAGSTVRGADIRFATNAIAVTGTPMHSPLVGDVGESVVYIDPTPGDQNSGDESTRETVNTRLSADPADAQDLGNLLTTDRGALTVTGELGNLTNAQLDTRLEDVDVYRVELRAQQLKPDTFDSENRFVTTTFDIDYADQLGRANTVLSVYDSAGRLILVGRDSNVTDDQGRPLEGVDMSNLTAGSAGTLDAYIGPVELPEGVYYVAVSSEAAVPAVLNQFFEANPVNPNVRLMPVNSVRRISRDNLDESTFFSSRQDDYTAERPLIEPVFSADSPVPYTLNDIRLFVNLNGGSGSNNSTLVSVNPFTGTVYGGIGGDGPRSGDIAIRRDGELFNYSLPPNNPNNGNTGNFLNVSPTDASTSQAGDDDISFRQTNQAGTGVEVDNNAQFLVNAMTFSRNSSGAQNGSVNNTAINNNSERFWVVGSRDSGGRNGVPIELRTNIIYQAAAGNGEITSLGSLDGNADRDFGNGPYRTTLGPAAEEVEFGIVDTGFIDAATGGDGGAITGLAALNNNLNDDLVAVTNLGGIHVFDPRNTQPAPLGFFEDGYNRVIPTVKYGHLTVAPDHLADFSAQLGTDPDTGERFPLFTGLTLGPQVVEGGKYADILFATTVDGWMYAFTLDTDNAGLPTTTPANIFYNGHSAVQIRLYGDSAGVGGGINLQTNGLAFSNLEVNPWHSTVDRRGDDGHGDVVPYDQSRLNTNGGTSLYFGFEVDNNENNNTIGRPEDSNLGQMAPGGSHGSAISESFDLSEYSAADKPTLYFTYNIDVEDDDDYRLNRAQHDSFRVFAAGDDGEWKLLATNNAFRELPNSDEYDEYAKTGIAVQTVFDDNAADQWRQVRVDLSPLAGSINARIRFDFSTAGAMRTQLGSVELVGVKGEKLVDNDITLIRNDNGLVSSLQTIVGRDVVLPAGAKLVNGDSFTVTYRDAVTTQQTVTFVDALNPGVAGVQVVIDPAATASQVANAVAAAVPGAMRPRVDDNGRLSLLAATDIQIDGKLLGGEANPVEFQGDFRQLLVPTGDEAAIGEKVTVTYPSSAPVTLRYVRAVDPTDVSGDIQIVALSGETRTQIATRIAAELPAGTTFIDTDGNLIFVQLGVTFDIEAADSLVVITAIDPATVRTRVDVPAGNQLVDDELLVFRYGPGGASTLAVAFDDGDGLPANLLNGYTTSAVLTYNNNTTRATLATDLVAAITANAPGLDPLRDDLASPNTVRVLLGDRNGDGLPDVTKAESSNIVTTLEPVTLIDLPSGADLRTGDQIQLRGGGRTVNLVFAREGTDVAPNNNIRVYFTEDLTAAEVSARVVEKLQTLAPELGAIESLTSDGFGLGRFNSSASIPTIQPAITQQDQLSFDTYGVPVTLPGGTNLTDGESITIFRKDSPTSTIGSTYTFRSAPTGAANEVVYAATDTPQQVAQKFLAVLDPALVGQMLGTSGREVLIIEAGSVSVQRSGSSIISWEAKRQSGFSYVPRAVPVITNAAMDSVEVAEQLQRGLVSSVGIISAQNSGYQSSASAEHYAITGGDRIRLYLPDTGITPGLTGFSPVLEAGPYGLNTTLPGDEFGLGAPNTITTAQGADGADNVGAGVYIDDIIIGLAERGETVLYENFSGQPGNSDFVLDPSYLPDTRPDAVQPEHADEILVGGYSLGIRTSDEYGVPEDYNPINLELNEQFSAGRTFDSNDRLVDGAVTIVAPAGRHLLDGDTFVLDDGSHRLTFEFDSRYAPGVTPDSGNVPVPFDPADTEAQVAASIRDAINSSQAQDTLAILAATGDSSDSGTSSSSRIELFGNAYVLDDNLVRRPLATDITVNPGSQRTLKLDMSAEETFKGRYTSRKVAVIDHDSANTNTATQYVVYSDELAQAAVPGYVSGDTLFAIGKIGDAVNLGISPGSDADDGAVLYSDPTEDIDAIRVYLEAGQGIDIDVDTTGLFKVGAGLVRPFVAVVEQGTKFTSTELNFAFAQSANGDPAYSGFNSPTVAVGETQAGATLQFTPTRSGYYDVIISSAAVYTGGGLPSGPTDMQLGDYSLAIRPIGDPGVPARDVLMVDYQFGISDQNRVDDQGQLIIADNFIRDSANVGISTIVDPSSGKVGNSSSLPGDARLLRNANQFGLIPGAVIVNNVVERSGSIGIQIGGGDFGNGELGTPSLFSRVVNNTIVNSGGGAGISVTGRAAPTLLNNVIVGASTGIDVNTQTASGTRTGSNLFANNSTNSTLPIANSSINLGTNVDLAQIFQDASRSIYIPAAGSSLIDNSIDALDDRSDFAGTVKGPIGLPPSPILAPSVDIYGQRRVDGVAGSPGGGTGSNVFIDRGAVDRADTRRPNAVLNNPFDAPNLDAAGSPTDPNTVGDTDPEQSFVRLVNSDQFVKFFEIQLIDEAGTGLDASTITADTVLLTENGRQLLPGRDFTFGYSENSRTIRLTPLAGVWNQDSVYEVTLNNQSRRVVELPSGGSIADGDQVVVTDSAGRESVFEFDSGYTLTVPQNETLVVTDTRVGFRDTDTFTITSADGSQSVTFEINTTGGVASANVAIPMANTGTVTEIRDAILRVLDPTQFVGSPSNAVDYATLLNLAPVAVGNDAIQLGTLPGHVVNMANISSGLIQTGDIDSIVDGQQFTYTRGAQSITFEFDSDGSFDPADQTQTLRRVEFSRTDTSNQIASSISEALRNSNIDLSEAIAIGDGLVSVGGLDGDTVDLVGSNLSLTGNPGVTGSLSITVPATETGTSIDGSTVTLNVNGTSETFLFTTDPQLTSSNVTVVVAADADAAAIAAALQAAIELNLGSTLQNVTRDGAVITLGETASEFTTIDVVDGSAVVGADALAIGGVSGGAYAVDYTPSDAFPAVSVATKLQQAIDDSGISVDVFSPGGGVLLFAGTQNVVSRSGVDDAGTVAPTIAAVSDLAGNPVSPTRPNNETRFTIIMPDVRFDFGDAPQSYGTLLQSPTPGLQPTAPGYVPGNGARHAITGGTGGSRLGLYVDTESDGQPVDTGVGISDDQLQSVGAAATAADLITPSFARISITRVPRSGDLFTLSVGGTNYEFQFISDGTTAVPPRITIPIAAGDRASDVAATLLAAINANVTTPGVTAITNAAHPEQIEITSAAVGTTPAPTLDVGSQSSLFSSTFTVDDSDPHSLSVAFTGIPLAGQLIDLRTDDQTLTYEFVDPSSNPRPGSIPVLITSSFTTEQVAEALLAAINPNLSSLGGSILASIDDADAATVRLTAIDDEDGVSVVTFNQGGAIPPAYFFGRYADNGAVFDETQADQVFGFLNPADPAGTNVEIYVTGGGLVDVWIDFNGNGVFDEDGSEQVLKNTPVVDGINTLNLITPSTVTDKDTWLRIRLSDSGNTRPTGVAIGGEVEDYRVSVRSVPLPVPSGDGDPFIAMEDTPLRIDSTLTASNPPLFINQKTLFTNDNFASQILPVRYFVDLPRIFVESGDTSYPGDDVLVYRTPAGGTLEVNRTMQGTIPGDDLTGSFLYTPPKDFNGVDTFRYRLSTQQNADSDNLDGITFETVTINVLPDNDDPGASDETFVTFEPTRDGGDATLVITADDLIAAAIPDYDPNQTTAPLDESNQAILVRSIATVNGSIVPGGALDTITTRQGGTLVAEFNDPANPQWITQLRYTPAADFNSDVGAVGDLLLDEFTFTLFDDGISQLPDDLEANLADLEAEGLLGGDDLSLPPYYISGGERDQFLRKPVAASEATATATIRVVPRNDAPVPVTDYVGLTDATGAPNDRYLNFFPNAATRPTPTEDTVLVFPAAYLLDNDAAGPAGAVDETDPLIGNDGEIRVVAVGLDDANADTLSRGSITLDPATGMITFTPAADVYGEITFTYTVMDSGIDEGLDVDDVFDAADRGTQVVNGQTTTMTSTIFVAPVNDAPVAYDRLARLTESTTSTPTWIEIDSDDLITANIPASLRVDTQIVASASGVTLPDADELFNGETLIFNAANGRRAAIALNTTGVIPPGVDRVVRYSPSDIAEDLATRLAQALRAVGFGGTAMGNQVAFNDADVITEVTRTNSLVVDSTRQAITIPSGADLGDGEQVEVVDLNGTTHAFEFTTTGTVASDMIPVAINVGDTSEQIAQALATAMTAEGLNATAAATTQTQFRVRVNDAASIDPQAATSAIRVIGSDVLMPAGSMLQNGELLEIQNAAGDTTIVEFGTGTAASDPAYIFVAFQTTDTAPDLSSRLADALNDTANPNPAAVTAGVVTMVTWEVTLTDVTTISLDQAASGIQINGTDILVPAGSELIDGQQIQIAGGSADVLIVEFNTSGTPSVGADVAVAFTTASTASEVAIALQEQLRSIGLGAIADVGAFGVPEGFTRVSLQVIDQASVNEIPDAPGDFDARLAAPFNESEQTPGLRIIEVGTAAGTLNLLTDTDLVSADPALIGTLTPLGPNEAGLESDSGGIFRFEIASEVVNGQTLRYFSNITYTPPLNYNEELPFAPSELLSYKIIDDGKTTIPSPASVENLPAEVSESGTLTITVAAANDAPTFNGQLSVEVLERDDRSSTTIPDFVSQIFAGPDDAFDEVQNQQVDFLEPELVSGDPSIMDSMPVINYTPGDTEGSLTVFPAPDQIGQLVYKIVAFEVNDPTSLSDPQFVTISVRPVNDRPRIDPAIAGSSDSADPDEAYSVTTGTDTDGDGFNDQATIRYTLREDNTRPDPSQPGEVLTGGYFIPVDKNIALPSDIAGTVVVGDYTRLGLLDVYDVGPANESMDGTADAPTGGAQILELFDFPDKTKLGGTLTRRFSNTEVDANGNPLLIGLLYTPPKDFNNFNGAVDSFEYTVRDDNPGDGETYSLDTQSLVQDRRTSTSVVELNLNPVNDRPEFSTLDLQYEVSEDGSEQVINGFAFGISAGPAQSAFDEINSGQGQQLTFDVSSLSFDDADAAQYFDVMPTVDLQGQLRYKPAKDVYGTFQFSVVLTDNGSSDSSRGDLNTSIPATLTIDVRPVNDRPVIAPEFNTPATNPLSFNLSEGGSQNVLVNGDGTSPGLLDVFLVGPDNEAANIVPGGNQTLSLTQPIPVTTAQGGTLQLITPTTGSPYFRYTPRDNYVGPDSFNYTVTDNGVTVPVGTGGTAAADPQVATGTVTFNVLPVNDAPQFSGAGDVTSDEDTNTGDGRGVVTIENWATNVQAGPPGADDEIGPPGQALNFEIVSIDGGLDLFTVAPSAVVNAGGTASLHYTLAPNANGTATFTVQLFDDGPDNLGNGDINESDIRTFTINVNPVNDAPAFVPGGTVTVFEDRGPYSSTWATSISPGPADEINQGVSFTVTPVAPSDAALFTTDGQPEISSTGVLTFTPAANANGTARVQVIAIDSEGAQSAAVTLSIVVTPVNDFPVPVGDQLEPTNEDTILTIPAARLLANDIDADLNDADPDELKLSMPLVQRSLRGAVVRFDPITGIVTYDPTESRELQALRPDSPVLADSFSYAVTDKAGRAVTPNRASNSVLVTVNVSGVNDAPTVNPNKPTLSPTGPTTIDVLSNDEDIDGTIVPSTLKITSQPAFGSVTVDPNTGAIVYTPFTGFPGQDEFRYTVEDDLGAISQEGRVEISPNVAPIVRDDTGLAYTGESIVIRVLDNDLDTDPADDFDLTSVQIESEPAAGTVTTLPDGTVRYTPTVGFTGRDSFEYSVADTRGRRSGVATVSIQVVASRLQNPDVRYDVNDDGSVSALDALLIINFLNRNSDAVASGATIPTAEDLIVQTDDPVPPGTYLSSDGNEYGAGYFDVSGNRVISELDVLQVINELNRRDTTGGTSEPLAVSSSTTPVPTASVPVGLATSQSTDAVPIAVDTPSSANSTPDGAVAAPIEVFDSEDKWVDASASISIDADVLDRLVAAQQVDDEPDEQTDLSSAIDAAMSRLL</sequence>
<dbReference type="Gene3D" id="2.60.40.3440">
    <property type="match status" value="3"/>
</dbReference>
<dbReference type="InterPro" id="IPR011050">
    <property type="entry name" value="Pectin_lyase_fold/virulence"/>
</dbReference>
<dbReference type="EMBL" id="SJPU01000001">
    <property type="protein sequence ID" value="TWU18033.1"/>
    <property type="molecule type" value="Genomic_DNA"/>
</dbReference>
<evidence type="ECO:0000259" key="3">
    <source>
        <dbReference type="PROSITE" id="PS50268"/>
    </source>
</evidence>
<comment type="caution">
    <text evidence="4">The sequence shown here is derived from an EMBL/GenBank/DDBJ whole genome shotgun (WGS) entry which is preliminary data.</text>
</comment>
<gene>
    <name evidence="4" type="ORF">Poly21_01880</name>
</gene>
<dbReference type="InterPro" id="IPR002105">
    <property type="entry name" value="Dockerin_1_rpt"/>
</dbReference>
<dbReference type="InterPro" id="IPR012334">
    <property type="entry name" value="Pectin_lyas_fold"/>
</dbReference>
<evidence type="ECO:0000256" key="2">
    <source>
        <dbReference type="SAM" id="MobiDB-lite"/>
    </source>
</evidence>
<dbReference type="Pfam" id="PF20009">
    <property type="entry name" value="GEVED"/>
    <property type="match status" value="1"/>
</dbReference>
<dbReference type="Gene3D" id="2.160.20.10">
    <property type="entry name" value="Single-stranded right-handed beta-helix, Pectin lyase-like"/>
    <property type="match status" value="1"/>
</dbReference>
<dbReference type="Pfam" id="PF17963">
    <property type="entry name" value="Big_9"/>
    <property type="match status" value="2"/>
</dbReference>
<dbReference type="InterPro" id="IPR040853">
    <property type="entry name" value="RapA2_cadherin-like"/>
</dbReference>
<evidence type="ECO:0000313" key="5">
    <source>
        <dbReference type="Proteomes" id="UP000319908"/>
    </source>
</evidence>
<dbReference type="GO" id="GO:0007156">
    <property type="term" value="P:homophilic cell adhesion via plasma membrane adhesion molecules"/>
    <property type="evidence" value="ECO:0007669"/>
    <property type="project" value="InterPro"/>
</dbReference>
<feature type="compositionally biased region" description="Basic and acidic residues" evidence="2">
    <location>
        <begin position="16"/>
        <end position="26"/>
    </location>
</feature>
<feature type="domain" description="Cadherin" evidence="3">
    <location>
        <begin position="6784"/>
        <end position="6880"/>
    </location>
</feature>
<dbReference type="Pfam" id="PF17803">
    <property type="entry name" value="Cadherin_4"/>
    <property type="match status" value="1"/>
</dbReference>
<dbReference type="PROSITE" id="PS00018">
    <property type="entry name" value="EF_HAND_1"/>
    <property type="match status" value="1"/>
</dbReference>
<dbReference type="RefSeq" id="WP_302117082.1">
    <property type="nucleotide sequence ID" value="NZ_SJPU01000001.1"/>
</dbReference>
<dbReference type="GO" id="GO:0004553">
    <property type="term" value="F:hydrolase activity, hydrolyzing O-glycosyl compounds"/>
    <property type="evidence" value="ECO:0007669"/>
    <property type="project" value="InterPro"/>
</dbReference>
<dbReference type="InterPro" id="IPR018247">
    <property type="entry name" value="EF_Hand_1_Ca_BS"/>
</dbReference>
<dbReference type="GO" id="GO:0000272">
    <property type="term" value="P:polysaccharide catabolic process"/>
    <property type="evidence" value="ECO:0007669"/>
    <property type="project" value="InterPro"/>
</dbReference>
<name>A0A5C6C0F0_9BACT</name>
<dbReference type="Gene3D" id="2.60.120.380">
    <property type="match status" value="1"/>
</dbReference>
<dbReference type="Proteomes" id="UP000319908">
    <property type="component" value="Unassembled WGS sequence"/>
</dbReference>
<accession>A0A5C6C0F0</accession>
<feature type="region of interest" description="Disordered" evidence="2">
    <location>
        <begin position="4253"/>
        <end position="4277"/>
    </location>
</feature>
<dbReference type="InterPro" id="IPR002126">
    <property type="entry name" value="Cadherin-like_dom"/>
</dbReference>
<feature type="region of interest" description="Disordered" evidence="2">
    <location>
        <begin position="7663"/>
        <end position="7682"/>
    </location>
</feature>
<feature type="compositionally biased region" description="Polar residues" evidence="2">
    <location>
        <begin position="600"/>
        <end position="610"/>
    </location>
</feature>
<dbReference type="GO" id="GO:0005509">
    <property type="term" value="F:calcium ion binding"/>
    <property type="evidence" value="ECO:0007669"/>
    <property type="project" value="InterPro"/>
</dbReference>
<evidence type="ECO:0000313" key="4">
    <source>
        <dbReference type="EMBL" id="TWU18033.1"/>
    </source>
</evidence>
<evidence type="ECO:0000256" key="1">
    <source>
        <dbReference type="ARBA" id="ARBA00016512"/>
    </source>
</evidence>
<dbReference type="SMART" id="SM00710">
    <property type="entry name" value="PbH1"/>
    <property type="match status" value="9"/>
</dbReference>
<dbReference type="Pfam" id="PF00404">
    <property type="entry name" value="Dockerin_1"/>
    <property type="match status" value="1"/>
</dbReference>
<keyword evidence="5" id="KW-1185">Reference proteome</keyword>
<feature type="domain" description="Cadherin" evidence="3">
    <location>
        <begin position="7057"/>
        <end position="7149"/>
    </location>
</feature>
<dbReference type="SUPFAM" id="SSF51126">
    <property type="entry name" value="Pectin lyase-like"/>
    <property type="match status" value="1"/>
</dbReference>
<feature type="region of interest" description="Disordered" evidence="2">
    <location>
        <begin position="591"/>
        <end position="632"/>
    </location>
</feature>
<feature type="region of interest" description="Disordered" evidence="2">
    <location>
        <begin position="1"/>
        <end position="42"/>
    </location>
</feature>
<feature type="region of interest" description="Disordered" evidence="2">
    <location>
        <begin position="6533"/>
        <end position="6566"/>
    </location>
</feature>
<dbReference type="GO" id="GO:0016020">
    <property type="term" value="C:membrane"/>
    <property type="evidence" value="ECO:0007669"/>
    <property type="project" value="InterPro"/>
</dbReference>
<dbReference type="NCBIfam" id="NF012211">
    <property type="entry name" value="tand_rpt_95"/>
    <property type="match status" value="2"/>
</dbReference>
<organism evidence="4 5">
    <name type="scientific">Allorhodopirellula heiligendammensis</name>
    <dbReference type="NCBI Taxonomy" id="2714739"/>
    <lineage>
        <taxon>Bacteria</taxon>
        <taxon>Pseudomonadati</taxon>
        <taxon>Planctomycetota</taxon>
        <taxon>Planctomycetia</taxon>
        <taxon>Pirellulales</taxon>
        <taxon>Pirellulaceae</taxon>
        <taxon>Allorhodopirellula</taxon>
    </lineage>
</organism>
<reference evidence="4 5" key="1">
    <citation type="journal article" date="2020" name="Antonie Van Leeuwenhoek">
        <title>Rhodopirellula heiligendammensis sp. nov., Rhodopirellula pilleata sp. nov., and Rhodopirellula solitaria sp. nov. isolated from natural or artificial marine surfaces in Northern Germany and California, USA, and emended description of the genus Rhodopirellula.</title>
        <authorList>
            <person name="Kallscheuer N."/>
            <person name="Wiegand S."/>
            <person name="Jogler M."/>
            <person name="Boedeker C."/>
            <person name="Peeters S.H."/>
            <person name="Rast P."/>
            <person name="Heuer A."/>
            <person name="Jetten M.S.M."/>
            <person name="Rohde M."/>
            <person name="Jogler C."/>
        </authorList>
    </citation>
    <scope>NUCLEOTIDE SEQUENCE [LARGE SCALE GENOMIC DNA]</scope>
    <source>
        <strain evidence="4 5">Poly21</strain>
    </source>
</reference>
<dbReference type="InterPro" id="IPR006626">
    <property type="entry name" value="PbH1"/>
</dbReference>
<protein>
    <recommendedName>
        <fullName evidence="1">Probable pectate lyase C</fullName>
    </recommendedName>
</protein>
<dbReference type="InterPro" id="IPR045474">
    <property type="entry name" value="GEVED"/>
</dbReference>